<evidence type="ECO:0000313" key="2">
    <source>
        <dbReference type="EMBL" id="MBD2847955.1"/>
    </source>
</evidence>
<reference evidence="2" key="1">
    <citation type="submission" date="2020-09" db="EMBL/GenBank/DDBJ databases">
        <title>A novel bacterium of genus Paenibacillus, isolated from South China Sea.</title>
        <authorList>
            <person name="Huang H."/>
            <person name="Mo K."/>
            <person name="Hu Y."/>
        </authorList>
    </citation>
    <scope>NUCLEOTIDE SEQUENCE</scope>
    <source>
        <strain evidence="2">IB182496</strain>
    </source>
</reference>
<proteinExistence type="predicted"/>
<keyword evidence="3" id="KW-1185">Reference proteome</keyword>
<dbReference type="SUPFAM" id="SSF55729">
    <property type="entry name" value="Acyl-CoA N-acyltransferases (Nat)"/>
    <property type="match status" value="1"/>
</dbReference>
<dbReference type="GO" id="GO:0016747">
    <property type="term" value="F:acyltransferase activity, transferring groups other than amino-acyl groups"/>
    <property type="evidence" value="ECO:0007669"/>
    <property type="project" value="InterPro"/>
</dbReference>
<dbReference type="InterPro" id="IPR016181">
    <property type="entry name" value="Acyl_CoA_acyltransferase"/>
</dbReference>
<dbReference type="AlphaFoldDB" id="A0A927BY98"/>
<dbReference type="InterPro" id="IPR000182">
    <property type="entry name" value="GNAT_dom"/>
</dbReference>
<dbReference type="Proteomes" id="UP000621560">
    <property type="component" value="Unassembled WGS sequence"/>
</dbReference>
<evidence type="ECO:0000259" key="1">
    <source>
        <dbReference type="PROSITE" id="PS51186"/>
    </source>
</evidence>
<evidence type="ECO:0000313" key="3">
    <source>
        <dbReference type="Proteomes" id="UP000621560"/>
    </source>
</evidence>
<dbReference type="EMBL" id="JACXIZ010000048">
    <property type="protein sequence ID" value="MBD2847955.1"/>
    <property type="molecule type" value="Genomic_DNA"/>
</dbReference>
<dbReference type="RefSeq" id="WP_190921059.1">
    <property type="nucleotide sequence ID" value="NZ_JACXIZ010000048.1"/>
</dbReference>
<accession>A0A927BY98</accession>
<dbReference type="Pfam" id="PF00583">
    <property type="entry name" value="Acetyltransf_1"/>
    <property type="match status" value="1"/>
</dbReference>
<gene>
    <name evidence="2" type="ORF">IDH44_22395</name>
</gene>
<dbReference type="Gene3D" id="3.40.630.30">
    <property type="match status" value="1"/>
</dbReference>
<dbReference type="CDD" id="cd04301">
    <property type="entry name" value="NAT_SF"/>
    <property type="match status" value="1"/>
</dbReference>
<name>A0A927BY98_9BACL</name>
<feature type="domain" description="N-acetyltransferase" evidence="1">
    <location>
        <begin position="16"/>
        <end position="217"/>
    </location>
</feature>
<organism evidence="2 3">
    <name type="scientific">Paenibacillus sabuli</name>
    <dbReference type="NCBI Taxonomy" id="2772509"/>
    <lineage>
        <taxon>Bacteria</taxon>
        <taxon>Bacillati</taxon>
        <taxon>Bacillota</taxon>
        <taxon>Bacilli</taxon>
        <taxon>Bacillales</taxon>
        <taxon>Paenibacillaceae</taxon>
        <taxon>Paenibacillus</taxon>
    </lineage>
</organism>
<comment type="caution">
    <text evidence="2">The sequence shown here is derived from an EMBL/GenBank/DDBJ whole genome shotgun (WGS) entry which is preliminary data.</text>
</comment>
<sequence>MHKSFIILGEQTAQRAAIRRYGPDDFEGLIDIQRQSFPPPFPPELWWNEAQLREHVGRFQEGALCAEIDGRLAGSMTALRVGENQLAGGHTWAAITDDGYIRNHDPQGQVLYVVDICVAPAYRATGIGKWLMQSMYEVVVHLGLSRLVGGGRMPNYHRHAATLSPDAYVERVIRGELRDPVLSFLLRCGRMPAGTVRGYLEDEESCDCAALMEWRNPFFI</sequence>
<dbReference type="PROSITE" id="PS51186">
    <property type="entry name" value="GNAT"/>
    <property type="match status" value="1"/>
</dbReference>
<protein>
    <submittedName>
        <fullName evidence="2">GNAT family N-acetyltransferase</fullName>
    </submittedName>
</protein>